<evidence type="ECO:0000256" key="7">
    <source>
        <dbReference type="ARBA" id="ARBA00022989"/>
    </source>
</evidence>
<dbReference type="GO" id="GO:0006508">
    <property type="term" value="P:proteolysis"/>
    <property type="evidence" value="ECO:0007669"/>
    <property type="project" value="UniProtKB-KW"/>
</dbReference>
<keyword evidence="6 10" id="KW-0862">Zinc</keyword>
<dbReference type="RefSeq" id="WP_346819853.1">
    <property type="nucleotide sequence ID" value="NZ_JBDKWZ010000002.1"/>
</dbReference>
<dbReference type="EMBL" id="JBDKWZ010000002">
    <property type="protein sequence ID" value="MEN7547066.1"/>
    <property type="molecule type" value="Genomic_DNA"/>
</dbReference>
<comment type="caution">
    <text evidence="13">The sequence shown here is derived from an EMBL/GenBank/DDBJ whole genome shotgun (WGS) entry which is preliminary data.</text>
</comment>
<sequence>MKPSNRKKRIQLTNVHSSAWEHPADRVALKSLRKVPGLDVVIRTVFGATSEKSLRLLTLASAVRVSDKQFSRIHTLYQEACEVLDVKEVPELYVSQSPLLNAGAIGMDKPFITLNSSMLDTMDDNEIITVLGHELGHILSGHVLYKTLLQILLSVSTIAFNIPLGGVAIYSIIAALREWDRKSELSADRAGLLVSQDPEASIHLLMKMSGGGRLQEMNLGEFMKQAEEYNNLKSLGDNIHKIMNLLWKTHPFPVIRLLELMNWIRSGEYDAILAGNYPTEGSEFKEDMRQAASGYATDFKSTFSPILDDIKDSAGTASKKAKDFFDEFLKKG</sequence>
<comment type="cofactor">
    <cofactor evidence="10">
        <name>Zn(2+)</name>
        <dbReference type="ChEBI" id="CHEBI:29105"/>
    </cofactor>
    <text evidence="10">Binds 1 zinc ion per subunit.</text>
</comment>
<keyword evidence="9 11" id="KW-0472">Membrane</keyword>
<evidence type="ECO:0000256" key="2">
    <source>
        <dbReference type="ARBA" id="ARBA00022670"/>
    </source>
</evidence>
<dbReference type="InterPro" id="IPR050083">
    <property type="entry name" value="HtpX_protease"/>
</dbReference>
<comment type="similarity">
    <text evidence="10">Belongs to the peptidase M48 family.</text>
</comment>
<evidence type="ECO:0000313" key="13">
    <source>
        <dbReference type="EMBL" id="MEN7547066.1"/>
    </source>
</evidence>
<keyword evidence="7 11" id="KW-1133">Transmembrane helix</keyword>
<reference evidence="13 14" key="1">
    <citation type="submission" date="2024-04" db="EMBL/GenBank/DDBJ databases">
        <title>Novel genus in family Flammeovirgaceae.</title>
        <authorList>
            <person name="Nguyen T.H."/>
            <person name="Vuong T.Q."/>
            <person name="Le H."/>
            <person name="Kim S.-G."/>
        </authorList>
    </citation>
    <scope>NUCLEOTIDE SEQUENCE [LARGE SCALE GENOMIC DNA]</scope>
    <source>
        <strain evidence="13 14">JCM 23209</strain>
    </source>
</reference>
<accession>A0AAW9S1S2</accession>
<organism evidence="13 14">
    <name type="scientific">Rapidithrix thailandica</name>
    <dbReference type="NCBI Taxonomy" id="413964"/>
    <lineage>
        <taxon>Bacteria</taxon>
        <taxon>Pseudomonadati</taxon>
        <taxon>Bacteroidota</taxon>
        <taxon>Cytophagia</taxon>
        <taxon>Cytophagales</taxon>
        <taxon>Flammeovirgaceae</taxon>
        <taxon>Rapidithrix</taxon>
    </lineage>
</organism>
<keyword evidence="2 10" id="KW-0645">Protease</keyword>
<keyword evidence="1" id="KW-1003">Cell membrane</keyword>
<keyword evidence="8 10" id="KW-0482">Metalloprotease</keyword>
<dbReference type="CDD" id="cd07325">
    <property type="entry name" value="M48_Ste24p_like"/>
    <property type="match status" value="1"/>
</dbReference>
<evidence type="ECO:0000313" key="14">
    <source>
        <dbReference type="Proteomes" id="UP001403385"/>
    </source>
</evidence>
<dbReference type="InterPro" id="IPR001915">
    <property type="entry name" value="Peptidase_M48"/>
</dbReference>
<evidence type="ECO:0000256" key="8">
    <source>
        <dbReference type="ARBA" id="ARBA00023049"/>
    </source>
</evidence>
<dbReference type="PANTHER" id="PTHR43221">
    <property type="entry name" value="PROTEASE HTPX"/>
    <property type="match status" value="1"/>
</dbReference>
<keyword evidence="5 10" id="KW-0378">Hydrolase</keyword>
<dbReference type="GO" id="GO:0046872">
    <property type="term" value="F:metal ion binding"/>
    <property type="evidence" value="ECO:0007669"/>
    <property type="project" value="UniProtKB-KW"/>
</dbReference>
<name>A0AAW9S1S2_9BACT</name>
<proteinExistence type="inferred from homology"/>
<protein>
    <submittedName>
        <fullName evidence="13">M48 family metallopeptidase</fullName>
    </submittedName>
</protein>
<evidence type="ECO:0000256" key="11">
    <source>
        <dbReference type="SAM" id="Phobius"/>
    </source>
</evidence>
<dbReference type="Pfam" id="PF01435">
    <property type="entry name" value="Peptidase_M48"/>
    <property type="match status" value="1"/>
</dbReference>
<dbReference type="Gene3D" id="3.30.2010.10">
    <property type="entry name" value="Metalloproteases ('zincins'), catalytic domain"/>
    <property type="match status" value="1"/>
</dbReference>
<evidence type="ECO:0000256" key="10">
    <source>
        <dbReference type="RuleBase" id="RU003983"/>
    </source>
</evidence>
<feature type="domain" description="Peptidase M48" evidence="12">
    <location>
        <begin position="68"/>
        <end position="263"/>
    </location>
</feature>
<evidence type="ECO:0000256" key="1">
    <source>
        <dbReference type="ARBA" id="ARBA00022475"/>
    </source>
</evidence>
<gene>
    <name evidence="13" type="ORF">AAG747_04060</name>
</gene>
<evidence type="ECO:0000256" key="9">
    <source>
        <dbReference type="ARBA" id="ARBA00023136"/>
    </source>
</evidence>
<feature type="transmembrane region" description="Helical" evidence="11">
    <location>
        <begin position="151"/>
        <end position="176"/>
    </location>
</feature>
<keyword evidence="4" id="KW-0479">Metal-binding</keyword>
<dbReference type="GO" id="GO:0004222">
    <property type="term" value="F:metalloendopeptidase activity"/>
    <property type="evidence" value="ECO:0007669"/>
    <property type="project" value="InterPro"/>
</dbReference>
<dbReference type="PANTHER" id="PTHR43221:SF3">
    <property type="entry name" value="SLL1280 PROTEIN"/>
    <property type="match status" value="1"/>
</dbReference>
<evidence type="ECO:0000256" key="3">
    <source>
        <dbReference type="ARBA" id="ARBA00022692"/>
    </source>
</evidence>
<dbReference type="AlphaFoldDB" id="A0AAW9S1S2"/>
<evidence type="ECO:0000259" key="12">
    <source>
        <dbReference type="Pfam" id="PF01435"/>
    </source>
</evidence>
<dbReference type="Proteomes" id="UP001403385">
    <property type="component" value="Unassembled WGS sequence"/>
</dbReference>
<keyword evidence="3 11" id="KW-0812">Transmembrane</keyword>
<evidence type="ECO:0000256" key="6">
    <source>
        <dbReference type="ARBA" id="ARBA00022833"/>
    </source>
</evidence>
<evidence type="ECO:0000256" key="4">
    <source>
        <dbReference type="ARBA" id="ARBA00022723"/>
    </source>
</evidence>
<keyword evidence="14" id="KW-1185">Reference proteome</keyword>
<evidence type="ECO:0000256" key="5">
    <source>
        <dbReference type="ARBA" id="ARBA00022801"/>
    </source>
</evidence>